<dbReference type="Pfam" id="PF00483">
    <property type="entry name" value="NTP_transferase"/>
    <property type="match status" value="1"/>
</dbReference>
<dbReference type="Gene3D" id="3.90.550.10">
    <property type="entry name" value="Spore Coat Polysaccharide Biosynthesis Protein SpsA, Chain A"/>
    <property type="match status" value="1"/>
</dbReference>
<dbReference type="EC" id="2.7.7.33" evidence="2"/>
<name>A0A3R6DND6_9BACT</name>
<dbReference type="Proteomes" id="UP000286501">
    <property type="component" value="Unassembled WGS sequence"/>
</dbReference>
<dbReference type="NCBIfam" id="TIGR02623">
    <property type="entry name" value="G1P_cyt_trans"/>
    <property type="match status" value="1"/>
</dbReference>
<organism evidence="2 3">
    <name type="scientific">Segatella copri</name>
    <dbReference type="NCBI Taxonomy" id="165179"/>
    <lineage>
        <taxon>Bacteria</taxon>
        <taxon>Pseudomonadati</taxon>
        <taxon>Bacteroidota</taxon>
        <taxon>Bacteroidia</taxon>
        <taxon>Bacteroidales</taxon>
        <taxon>Prevotellaceae</taxon>
        <taxon>Segatella</taxon>
    </lineage>
</organism>
<evidence type="ECO:0000313" key="3">
    <source>
        <dbReference type="Proteomes" id="UP000286501"/>
    </source>
</evidence>
<dbReference type="RefSeq" id="WP_118201799.1">
    <property type="nucleotide sequence ID" value="NZ_QRIE01000064.1"/>
</dbReference>
<dbReference type="InterPro" id="IPR046981">
    <property type="entry name" value="G1P_cyt_trans"/>
</dbReference>
<sequence>MKAVIFAGGRGTRFSEKTQYMPKPMIEIGGKPILWHIMKIYAAHGINEFIICCGYKGYVIKEYFMNYFLHNTDVTVNLADNSVKLLENHSENWKVTMVDTGLDTMTAGRLKRIRSYLDGEPFCLTYGDGVTDLNISDTIKAHQDSGKSLSMTVYKPAGRFGSVHIDPKTNIVQSFEEKPDGEGNWINAGFFVCEQKIFDYLPEDADPVMFEREPLQKIASDGEMHAYKHTGFWKPMDMLKDNMELEKMWSENKAPWKVW</sequence>
<dbReference type="EMBL" id="QRIN01000107">
    <property type="protein sequence ID" value="RHG61405.1"/>
    <property type="molecule type" value="Genomic_DNA"/>
</dbReference>
<dbReference type="PANTHER" id="PTHR47183">
    <property type="entry name" value="GLUCOSE-1-PHOSPHATE CYTIDYLYLTRANSFERASE-RELATED"/>
    <property type="match status" value="1"/>
</dbReference>
<dbReference type="SUPFAM" id="SSF53448">
    <property type="entry name" value="Nucleotide-diphospho-sugar transferases"/>
    <property type="match status" value="1"/>
</dbReference>
<accession>A0A3R6DND6</accession>
<dbReference type="AlphaFoldDB" id="A0A3R6DND6"/>
<keyword evidence="2" id="KW-0548">Nucleotidyltransferase</keyword>
<gene>
    <name evidence="2" type="primary">rfbF</name>
    <name evidence="2" type="ORF">DW250_15240</name>
</gene>
<protein>
    <submittedName>
        <fullName evidence="2">Glucose-1-phosphate cytidylyltransferase</fullName>
        <ecNumber evidence="2">2.7.7.33</ecNumber>
    </submittedName>
</protein>
<dbReference type="GO" id="GO:0047343">
    <property type="term" value="F:glucose-1-phosphate cytidylyltransferase activity"/>
    <property type="evidence" value="ECO:0007669"/>
    <property type="project" value="UniProtKB-EC"/>
</dbReference>
<proteinExistence type="predicted"/>
<dbReference type="InterPro" id="IPR029044">
    <property type="entry name" value="Nucleotide-diphossugar_trans"/>
</dbReference>
<reference evidence="2 3" key="1">
    <citation type="submission" date="2018-08" db="EMBL/GenBank/DDBJ databases">
        <title>A genome reference for cultivated species of the human gut microbiota.</title>
        <authorList>
            <person name="Zou Y."/>
            <person name="Xue W."/>
            <person name="Luo G."/>
        </authorList>
    </citation>
    <scope>NUCLEOTIDE SEQUENCE [LARGE SCALE GENOMIC DNA]</scope>
    <source>
        <strain evidence="2 3">AM22-1</strain>
    </source>
</reference>
<dbReference type="CDD" id="cd02524">
    <property type="entry name" value="G1P_cytidylyltransferase"/>
    <property type="match status" value="1"/>
</dbReference>
<dbReference type="InterPro" id="IPR005835">
    <property type="entry name" value="NTP_transferase_dom"/>
</dbReference>
<dbReference type="InterPro" id="IPR013446">
    <property type="entry name" value="G1P_cyt_trans-like"/>
</dbReference>
<dbReference type="PANTHER" id="PTHR47183:SF1">
    <property type="entry name" value="GLUCOSE-1-PHOSPHATE CYTIDYLYLTRANSFERASE"/>
    <property type="match status" value="1"/>
</dbReference>
<evidence type="ECO:0000259" key="1">
    <source>
        <dbReference type="Pfam" id="PF00483"/>
    </source>
</evidence>
<dbReference type="GO" id="GO:0009243">
    <property type="term" value="P:O antigen biosynthetic process"/>
    <property type="evidence" value="ECO:0007669"/>
    <property type="project" value="InterPro"/>
</dbReference>
<evidence type="ECO:0000313" key="2">
    <source>
        <dbReference type="EMBL" id="RHG61405.1"/>
    </source>
</evidence>
<feature type="domain" description="Nucleotidyl transferase" evidence="1">
    <location>
        <begin position="2"/>
        <end position="233"/>
    </location>
</feature>
<comment type="caution">
    <text evidence="2">The sequence shown here is derived from an EMBL/GenBank/DDBJ whole genome shotgun (WGS) entry which is preliminary data.</text>
</comment>
<keyword evidence="2" id="KW-0808">Transferase</keyword>